<dbReference type="Proteomes" id="UP001058381">
    <property type="component" value="Chromosome"/>
</dbReference>
<proteinExistence type="predicted"/>
<dbReference type="EMBL" id="CP096142">
    <property type="protein sequence ID" value="UXA65144.1"/>
    <property type="molecule type" value="Genomic_DNA"/>
</dbReference>
<evidence type="ECO:0000313" key="2">
    <source>
        <dbReference type="EMBL" id="UXA65144.1"/>
    </source>
</evidence>
<protein>
    <submittedName>
        <fullName evidence="2">Uncharacterized protein</fullName>
    </submittedName>
</protein>
<organism evidence="2 3">
    <name type="scientific">Xanthomonas prunicola</name>
    <dbReference type="NCBI Taxonomy" id="2053930"/>
    <lineage>
        <taxon>Bacteria</taxon>
        <taxon>Pseudomonadati</taxon>
        <taxon>Pseudomonadota</taxon>
        <taxon>Gammaproteobacteria</taxon>
        <taxon>Lysobacterales</taxon>
        <taxon>Lysobacteraceae</taxon>
        <taxon>Xanthomonas</taxon>
    </lineage>
</organism>
<sequence>MNAYPITHRSHLIDTAPRPSESHARSRTSPCFAAVLSIGLLALSQNAFATMQWNANANNAVNQRITAMYANIPAPLQNTLNTCSNNAAAANCRVRVMANGGIHTSASDDAQHFTIRFDGAAAPYSACHIYPQAPAAANNTNVAGANCFNGGAVTHFDF</sequence>
<gene>
    <name evidence="2" type="ORF">M0D43_20000</name>
</gene>
<dbReference type="RefSeq" id="WP_260807523.1">
    <property type="nucleotide sequence ID" value="NZ_CP096138.1"/>
</dbReference>
<dbReference type="AlphaFoldDB" id="A0A9Q9MSB9"/>
<feature type="region of interest" description="Disordered" evidence="1">
    <location>
        <begin position="1"/>
        <end position="25"/>
    </location>
</feature>
<dbReference type="GeneID" id="75153687"/>
<reference evidence="2" key="1">
    <citation type="submission" date="2022-04" db="EMBL/GenBank/DDBJ databases">
        <title>Xanthomonas prunicola pv. tritici, a pathogen causing a previously unreported foliar disease of wheat.</title>
        <authorList>
            <person name="Clavijo F."/>
            <person name="Curland R.D."/>
            <person name="Dill-Macky R."/>
            <person name="Pereyra S."/>
            <person name="Roman-Reyna V."/>
            <person name="Siri M.I."/>
        </authorList>
    </citation>
    <scope>NUCLEOTIDE SEQUENCE</scope>
    <source>
        <strain evidence="2">CIX249</strain>
    </source>
</reference>
<evidence type="ECO:0000313" key="3">
    <source>
        <dbReference type="Proteomes" id="UP001058381"/>
    </source>
</evidence>
<name>A0A9Q9MSB9_9XANT</name>
<accession>A0A9Q9MSB9</accession>
<evidence type="ECO:0000256" key="1">
    <source>
        <dbReference type="SAM" id="MobiDB-lite"/>
    </source>
</evidence>